<protein>
    <recommendedName>
        <fullName evidence="3">DUF2911 domain-containing protein</fullName>
    </recommendedName>
</protein>
<name>A0ABQ1WRX5_9FLAO</name>
<accession>A0ABQ1WRX5</accession>
<keyword evidence="2" id="KW-1185">Reference proteome</keyword>
<sequence>MKTLLITVFIGVLAYSGFAQEHKHGTHDIVKSEAIDKNKKVMSPHKSAMAMVGEAHVHIDYSSPRVRNRIVFGGLVGYNTVWQSGAHNVTWLETNKDLMLGEKLLPAGKYAFFTIPGKNVWKVMFNSHWDQHGKDEYDPMKNIITVEVKPEKLENIQEELDYTISKTGEDIGEISLAWERVLLKLPFQVED</sequence>
<gene>
    <name evidence="1" type="ORF">GCM10011532_29070</name>
</gene>
<reference evidence="2" key="1">
    <citation type="journal article" date="2019" name="Int. J. Syst. Evol. Microbiol.">
        <title>The Global Catalogue of Microorganisms (GCM) 10K type strain sequencing project: providing services to taxonomists for standard genome sequencing and annotation.</title>
        <authorList>
            <consortium name="The Broad Institute Genomics Platform"/>
            <consortium name="The Broad Institute Genome Sequencing Center for Infectious Disease"/>
            <person name="Wu L."/>
            <person name="Ma J."/>
        </authorList>
    </citation>
    <scope>NUCLEOTIDE SEQUENCE [LARGE SCALE GENOMIC DNA]</scope>
    <source>
        <strain evidence="2">CGMCC 1.15422</strain>
    </source>
</reference>
<evidence type="ECO:0000313" key="2">
    <source>
        <dbReference type="Proteomes" id="UP000605733"/>
    </source>
</evidence>
<evidence type="ECO:0000313" key="1">
    <source>
        <dbReference type="EMBL" id="GGG43266.1"/>
    </source>
</evidence>
<comment type="caution">
    <text evidence="1">The sequence shown here is derived from an EMBL/GenBank/DDBJ whole genome shotgun (WGS) entry which is preliminary data.</text>
</comment>
<organism evidence="1 2">
    <name type="scientific">Christiangramia forsetii</name>
    <dbReference type="NCBI Taxonomy" id="411153"/>
    <lineage>
        <taxon>Bacteria</taxon>
        <taxon>Pseudomonadati</taxon>
        <taxon>Bacteroidota</taxon>
        <taxon>Flavobacteriia</taxon>
        <taxon>Flavobacteriales</taxon>
        <taxon>Flavobacteriaceae</taxon>
        <taxon>Christiangramia</taxon>
    </lineage>
</organism>
<evidence type="ECO:0008006" key="3">
    <source>
        <dbReference type="Google" id="ProtNLM"/>
    </source>
</evidence>
<dbReference type="InterPro" id="IPR021314">
    <property type="entry name" value="DUF2911"/>
</dbReference>
<dbReference type="Pfam" id="PF11138">
    <property type="entry name" value="DUF2911"/>
    <property type="match status" value="1"/>
</dbReference>
<proteinExistence type="predicted"/>
<dbReference type="RefSeq" id="WP_011709129.1">
    <property type="nucleotide sequence ID" value="NZ_BMIX01000008.1"/>
</dbReference>
<dbReference type="EMBL" id="BMIX01000008">
    <property type="protein sequence ID" value="GGG43266.1"/>
    <property type="molecule type" value="Genomic_DNA"/>
</dbReference>
<dbReference type="Proteomes" id="UP000605733">
    <property type="component" value="Unassembled WGS sequence"/>
</dbReference>